<feature type="domain" description="Peptidase C1A papain C-terminal" evidence="3">
    <location>
        <begin position="96"/>
        <end position="267"/>
    </location>
</feature>
<reference evidence="5 6" key="1">
    <citation type="submission" date="2020-04" db="EMBL/GenBank/DDBJ databases">
        <title>Perkinsus chesapeaki whole genome sequence.</title>
        <authorList>
            <person name="Bogema D.R."/>
        </authorList>
    </citation>
    <scope>NUCLEOTIDE SEQUENCE [LARGE SCALE GENOMIC DNA]</scope>
    <source>
        <strain evidence="5">ATCC PRA-425</strain>
    </source>
</reference>
<dbReference type="InterPro" id="IPR000668">
    <property type="entry name" value="Peptidase_C1A_C"/>
</dbReference>
<comment type="caution">
    <text evidence="5">The sequence shown here is derived from an EMBL/GenBank/DDBJ whole genome shotgun (WGS) entry which is preliminary data.</text>
</comment>
<organism evidence="5 6">
    <name type="scientific">Perkinsus chesapeaki</name>
    <name type="common">Clam parasite</name>
    <name type="synonym">Perkinsus andrewsi</name>
    <dbReference type="NCBI Taxonomy" id="330153"/>
    <lineage>
        <taxon>Eukaryota</taxon>
        <taxon>Sar</taxon>
        <taxon>Alveolata</taxon>
        <taxon>Perkinsozoa</taxon>
        <taxon>Perkinsea</taxon>
        <taxon>Perkinsida</taxon>
        <taxon>Perkinsidae</taxon>
        <taxon>Perkinsus</taxon>
    </lineage>
</organism>
<evidence type="ECO:0000256" key="2">
    <source>
        <dbReference type="ARBA" id="ARBA00023145"/>
    </source>
</evidence>
<dbReference type="AlphaFoldDB" id="A0A7J6MMZ3"/>
<keyword evidence="6" id="KW-1185">Reference proteome</keyword>
<dbReference type="SMART" id="SM00848">
    <property type="entry name" value="Inhibitor_I29"/>
    <property type="match status" value="1"/>
</dbReference>
<dbReference type="PANTHER" id="PTHR12411">
    <property type="entry name" value="CYSTEINE PROTEASE FAMILY C1-RELATED"/>
    <property type="match status" value="1"/>
</dbReference>
<evidence type="ECO:0000259" key="3">
    <source>
        <dbReference type="SMART" id="SM00645"/>
    </source>
</evidence>
<accession>A0A7J6MMZ3</accession>
<dbReference type="Pfam" id="PF00112">
    <property type="entry name" value="Peptidase_C1"/>
    <property type="match status" value="1"/>
</dbReference>
<dbReference type="GO" id="GO:0008234">
    <property type="term" value="F:cysteine-type peptidase activity"/>
    <property type="evidence" value="ECO:0007669"/>
    <property type="project" value="InterPro"/>
</dbReference>
<dbReference type="InterPro" id="IPR013128">
    <property type="entry name" value="Peptidase_C1A"/>
</dbReference>
<evidence type="ECO:0000256" key="1">
    <source>
        <dbReference type="ARBA" id="ARBA00008455"/>
    </source>
</evidence>
<dbReference type="InterPro" id="IPR039417">
    <property type="entry name" value="Peptidase_C1A_papain-like"/>
</dbReference>
<dbReference type="GO" id="GO:0006508">
    <property type="term" value="P:proteolysis"/>
    <property type="evidence" value="ECO:0007669"/>
    <property type="project" value="InterPro"/>
</dbReference>
<proteinExistence type="inferred from homology"/>
<dbReference type="EMBL" id="JAAPAO010000105">
    <property type="protein sequence ID" value="KAF4672600.1"/>
    <property type="molecule type" value="Genomic_DNA"/>
</dbReference>
<dbReference type="Gene3D" id="3.90.70.10">
    <property type="entry name" value="Cysteine proteinases"/>
    <property type="match status" value="1"/>
</dbReference>
<dbReference type="InterPro" id="IPR013201">
    <property type="entry name" value="Prot_inhib_I29"/>
</dbReference>
<dbReference type="Pfam" id="PF08246">
    <property type="entry name" value="Inhibitor_I29"/>
    <property type="match status" value="1"/>
</dbReference>
<feature type="domain" description="Cathepsin propeptide inhibitor" evidence="4">
    <location>
        <begin position="23"/>
        <end position="80"/>
    </location>
</feature>
<dbReference type="OrthoDB" id="190265at2759"/>
<dbReference type="SUPFAM" id="SSF54001">
    <property type="entry name" value="Cysteine proteinases"/>
    <property type="match status" value="1"/>
</dbReference>
<evidence type="ECO:0000313" key="5">
    <source>
        <dbReference type="EMBL" id="KAF4672600.1"/>
    </source>
</evidence>
<dbReference type="Proteomes" id="UP000591131">
    <property type="component" value="Unassembled WGS sequence"/>
</dbReference>
<evidence type="ECO:0000313" key="6">
    <source>
        <dbReference type="Proteomes" id="UP000591131"/>
    </source>
</evidence>
<keyword evidence="2" id="KW-0865">Zymogen</keyword>
<name>A0A7J6MMZ3_PERCH</name>
<gene>
    <name evidence="5" type="ORF">FOL47_000351</name>
</gene>
<sequence length="267" mass="29716">MRLVLVCISYTALAAIPDIESSFKEFIVKYEKVYKSPKEYDIAKEAFAESMREVMQLRSRSDIEHEVDINEFSDMPQDVFNEVMKYLEDGDNSGDSASSIDWDKAGALGPVRNQATFLNNCGSCYAIGSAAVMESRFKIQTGISKVVPFSVQQIVDCSKSYRNDGCTSGEPAFSYMYAQYEGMVRESSYPYKAKEGTCKTSITTDPAKQCLRKKDIDRVFTVTQLSEAKMMKALASGPVTASLYGSSKALQKYKSGIIKERELSDAN</sequence>
<dbReference type="CDD" id="cd02248">
    <property type="entry name" value="Peptidase_C1A"/>
    <property type="match status" value="1"/>
</dbReference>
<dbReference type="InterPro" id="IPR038765">
    <property type="entry name" value="Papain-like_cys_pep_sf"/>
</dbReference>
<protein>
    <submittedName>
        <fullName evidence="5">Uncharacterized protein</fullName>
    </submittedName>
</protein>
<dbReference type="SMART" id="SM00645">
    <property type="entry name" value="Pept_C1"/>
    <property type="match status" value="1"/>
</dbReference>
<evidence type="ECO:0000259" key="4">
    <source>
        <dbReference type="SMART" id="SM00848"/>
    </source>
</evidence>
<comment type="similarity">
    <text evidence="1">Belongs to the peptidase C1 family.</text>
</comment>